<keyword evidence="2" id="KW-0285">Flavoprotein</keyword>
<dbReference type="Pfam" id="PF12766">
    <property type="entry name" value="Pyridox_oxase_2"/>
    <property type="match status" value="1"/>
</dbReference>
<evidence type="ECO:0000259" key="6">
    <source>
        <dbReference type="Pfam" id="PF12766"/>
    </source>
</evidence>
<comment type="caution">
    <text evidence="7">The sequence shown here is derived from an EMBL/GenBank/DDBJ whole genome shotgun (WGS) entry which is preliminary data.</text>
</comment>
<evidence type="ECO:0000256" key="1">
    <source>
        <dbReference type="ARBA" id="ARBA00001917"/>
    </source>
</evidence>
<reference evidence="7 8" key="1">
    <citation type="submission" date="2022-11" db="EMBL/GenBank/DDBJ databases">
        <title>The characterization of three novel Bacteroidetes species and genomic analysis of their roles in tidal elemental geochemical cycles.</title>
        <authorList>
            <person name="Ma K."/>
        </authorList>
    </citation>
    <scope>NUCLEOTIDE SEQUENCE [LARGE SCALE GENOMIC DNA]</scope>
    <source>
        <strain evidence="7 8">M17</strain>
    </source>
</reference>
<comment type="cofactor">
    <cofactor evidence="1">
        <name>FMN</name>
        <dbReference type="ChEBI" id="CHEBI:58210"/>
    </cofactor>
</comment>
<gene>
    <name evidence="7" type="ORF">OO013_15830</name>
</gene>
<sequence length="190" mass="22277">MGNLITQDLSLNKIKSTILNELQRAGEDNRSEFHFVILSTVNRQTPDSRYVVLRKFIPEERKAFIYTDIRSDKIEQIKGNYNVSILTYGKNNRCQVKLTGTCIIHHKDEISRNYYNSLSDGKESYNSKNPPGTKKENHQATQELKDEFDDEYFAVLEVNISQIEVLQLNKERHIRCLFDFDKKEESWLVP</sequence>
<keyword evidence="8" id="KW-1185">Reference proteome</keyword>
<evidence type="ECO:0000256" key="3">
    <source>
        <dbReference type="ARBA" id="ARBA00022643"/>
    </source>
</evidence>
<dbReference type="InterPro" id="IPR012349">
    <property type="entry name" value="Split_barrel_FMN-bd"/>
</dbReference>
<dbReference type="PANTHER" id="PTHR10851:SF0">
    <property type="entry name" value="PYRIDOXINE-5'-PHOSPHATE OXIDASE"/>
    <property type="match status" value="1"/>
</dbReference>
<keyword evidence="4" id="KW-0560">Oxidoreductase</keyword>
<protein>
    <submittedName>
        <fullName evidence="7">Pyridoxamine 5'-phosphate oxidase family protein</fullName>
    </submittedName>
</protein>
<dbReference type="EMBL" id="JAPFQN010000009">
    <property type="protein sequence ID" value="MCX2745348.1"/>
    <property type="molecule type" value="Genomic_DNA"/>
</dbReference>
<organism evidence="7 8">
    <name type="scientific">Mangrovivirga halotolerans</name>
    <dbReference type="NCBI Taxonomy" id="2993936"/>
    <lineage>
        <taxon>Bacteria</taxon>
        <taxon>Pseudomonadati</taxon>
        <taxon>Bacteroidota</taxon>
        <taxon>Cytophagia</taxon>
        <taxon>Cytophagales</taxon>
        <taxon>Mangrovivirgaceae</taxon>
        <taxon>Mangrovivirga</taxon>
    </lineage>
</organism>
<accession>A0ABT3RVG9</accession>
<keyword evidence="3" id="KW-0288">FMN</keyword>
<dbReference type="PANTHER" id="PTHR10851">
    <property type="entry name" value="PYRIDOXINE-5-PHOSPHATE OXIDASE"/>
    <property type="match status" value="1"/>
</dbReference>
<dbReference type="Gene3D" id="2.30.110.10">
    <property type="entry name" value="Electron Transport, Fmn-binding Protein, Chain A"/>
    <property type="match status" value="1"/>
</dbReference>
<evidence type="ECO:0000256" key="5">
    <source>
        <dbReference type="SAM" id="MobiDB-lite"/>
    </source>
</evidence>
<evidence type="ECO:0000256" key="2">
    <source>
        <dbReference type="ARBA" id="ARBA00022630"/>
    </source>
</evidence>
<evidence type="ECO:0000313" key="8">
    <source>
        <dbReference type="Proteomes" id="UP001209885"/>
    </source>
</evidence>
<evidence type="ECO:0000256" key="4">
    <source>
        <dbReference type="ARBA" id="ARBA00023002"/>
    </source>
</evidence>
<dbReference type="InterPro" id="IPR000659">
    <property type="entry name" value="Pyridox_Oxase"/>
</dbReference>
<evidence type="ECO:0000313" key="7">
    <source>
        <dbReference type="EMBL" id="MCX2745348.1"/>
    </source>
</evidence>
<proteinExistence type="predicted"/>
<dbReference type="InterPro" id="IPR024624">
    <property type="entry name" value="Pyridox_Oxase_Alr4036_FMN-bd"/>
</dbReference>
<dbReference type="RefSeq" id="WP_266057912.1">
    <property type="nucleotide sequence ID" value="NZ_JAPFQN010000009.1"/>
</dbReference>
<feature type="region of interest" description="Disordered" evidence="5">
    <location>
        <begin position="121"/>
        <end position="141"/>
    </location>
</feature>
<feature type="domain" description="Pyridoxamine 5'-phosphate oxidase Alr4036 family FMN-binding" evidence="6">
    <location>
        <begin position="22"/>
        <end position="105"/>
    </location>
</feature>
<dbReference type="SUPFAM" id="SSF50475">
    <property type="entry name" value="FMN-binding split barrel"/>
    <property type="match status" value="1"/>
</dbReference>
<dbReference type="Proteomes" id="UP001209885">
    <property type="component" value="Unassembled WGS sequence"/>
</dbReference>
<name>A0ABT3RVG9_9BACT</name>